<dbReference type="PROSITE" id="PS00237">
    <property type="entry name" value="G_PROTEIN_RECEP_F1_1"/>
    <property type="match status" value="1"/>
</dbReference>
<keyword evidence="4 8" id="KW-0297">G-protein coupled receptor</keyword>
<dbReference type="InterPro" id="IPR000276">
    <property type="entry name" value="GPCR_Rhodpsn"/>
</dbReference>
<dbReference type="Proteomes" id="UP000838412">
    <property type="component" value="Chromosome 7"/>
</dbReference>
<dbReference type="PANTHER" id="PTHR24238">
    <property type="entry name" value="G-PROTEIN COUPLED RECEPTOR"/>
    <property type="match status" value="1"/>
</dbReference>
<dbReference type="GO" id="GO:0016020">
    <property type="term" value="C:membrane"/>
    <property type="evidence" value="ECO:0007669"/>
    <property type="project" value="UniProtKB-SubCell"/>
</dbReference>
<accession>A0A8K0EY71</accession>
<feature type="domain" description="G-protein coupled receptors family 1 profile" evidence="11">
    <location>
        <begin position="137"/>
        <end position="307"/>
    </location>
</feature>
<keyword evidence="2 8" id="KW-0812">Transmembrane</keyword>
<keyword evidence="13" id="KW-1185">Reference proteome</keyword>
<name>A0A8K0EY71_BRALA</name>
<dbReference type="CDD" id="cd00637">
    <property type="entry name" value="7tm_classA_rhodopsin-like"/>
    <property type="match status" value="1"/>
</dbReference>
<dbReference type="PANTHER" id="PTHR24238:SF47">
    <property type="entry name" value="ECDYSTEROIDS_DOPAMINE RECEPTOR-RELATED"/>
    <property type="match status" value="1"/>
</dbReference>
<dbReference type="OrthoDB" id="5969463at2759"/>
<dbReference type="GO" id="GO:0004930">
    <property type="term" value="F:G protein-coupled receptor activity"/>
    <property type="evidence" value="ECO:0007669"/>
    <property type="project" value="UniProtKB-KW"/>
</dbReference>
<feature type="transmembrane region" description="Helical" evidence="10">
    <location>
        <begin position="549"/>
        <end position="570"/>
    </location>
</feature>
<dbReference type="SUPFAM" id="SSF81321">
    <property type="entry name" value="Family A G protein-coupled receptor-like"/>
    <property type="match status" value="2"/>
</dbReference>
<keyword evidence="7 8" id="KW-0807">Transducer</keyword>
<protein>
    <submittedName>
        <fullName evidence="12">Hypp4463 protein</fullName>
    </submittedName>
</protein>
<proteinExistence type="inferred from homology"/>
<evidence type="ECO:0000313" key="12">
    <source>
        <dbReference type="EMBL" id="CAH1270830.1"/>
    </source>
</evidence>
<dbReference type="PROSITE" id="PS50262">
    <property type="entry name" value="G_PROTEIN_RECEP_F1_2"/>
    <property type="match status" value="1"/>
</dbReference>
<evidence type="ECO:0000256" key="9">
    <source>
        <dbReference type="SAM" id="MobiDB-lite"/>
    </source>
</evidence>
<evidence type="ECO:0000256" key="3">
    <source>
        <dbReference type="ARBA" id="ARBA00022989"/>
    </source>
</evidence>
<sequence length="912" mass="99292">MFPTNSSAANVTTPPSLTRVSPSVTRANSAVTRLCLDVGQEQLERLVDGQVAASKAHVTALLVLVCAVGTIGNLLVVLVSARRRKPSSATVCLTSLAAALTISPPPPQRPAEEAVVCRRLSHQPGRRSNDLLPPPTGNLLVVLVSARRRKQSSAAVCLTSLAAVDLLICGVFVPHKIYHIYHVTYTGALWCKGRCRHGYYTGHYGVRPCLVFHGADIVPGTSPGTLTRLGPLPAARRPAGTSPRGTLTRLRPLFAQQTCLWYAPLQSGKTLQDINPYFMTAGLLGSTFLLDAIAVDRYRAVCRPLRYCTTKTRWTVGPTVACKPVLCPTGRGGPWDAVDRGAYSNMYACVVSHRTRWTDAVDRGAYSNMYACVVSHRTRWTDAVDRGAYSNMYACVVSHRTRWTDAVDRGPTVTCKPVLCPTVRGGPTRWTDAVDRGAYSNMYACVVSHRTRWTDAVDRGFYSNMTRWTVAGCAGTVLLGFALSVPNLLGPAELSGVPVGPIVTCKPVLCPTGRGGPWRAVQAPRCWGSPSRCRTCWAPRSCREFPTRWTVAGCAGAVLLGFALSVPNLLGPAELSGVPVGPACQTVSICLLLEGAVNRKAFFVATAAIFFSSVLLMVVLYAQVFKRVRASGRSIPGRSTIWTASTASVRPQPDSSPCHSTAEEKMLDSTATSQRQSDSTARSQRQSDSTARSQRQSDSTMTSQRQSDSTMTSQPKLSNTLMLPQASTNPLAPRRKSDSTLTSQVKSDSPMTPQLRSRNTLMPPRDSTQTVTSQRETDSPTTPQPKSSNTLMPPQTPGSTLAPRRRSTSDSCTAERRGSFSIPRLAPPGRKDTPSSFFTTQHQFRVAKLLMLVTMNDVTKKVVDFFQHFYLVNHALNPIIYAFVQRDFRRGLADMFRFRAGVSGNRTTRFRE</sequence>
<evidence type="ECO:0000256" key="4">
    <source>
        <dbReference type="ARBA" id="ARBA00023040"/>
    </source>
</evidence>
<organism evidence="12 13">
    <name type="scientific">Branchiostoma lanceolatum</name>
    <name type="common">Common lancelet</name>
    <name type="synonym">Amphioxus lanceolatum</name>
    <dbReference type="NCBI Taxonomy" id="7740"/>
    <lineage>
        <taxon>Eukaryota</taxon>
        <taxon>Metazoa</taxon>
        <taxon>Chordata</taxon>
        <taxon>Cephalochordata</taxon>
        <taxon>Leptocardii</taxon>
        <taxon>Amphioxiformes</taxon>
        <taxon>Branchiostomatidae</taxon>
        <taxon>Branchiostoma</taxon>
    </lineage>
</organism>
<feature type="transmembrane region" description="Helical" evidence="10">
    <location>
        <begin position="601"/>
        <end position="624"/>
    </location>
</feature>
<feature type="compositionally biased region" description="Polar residues" evidence="9">
    <location>
        <begin position="669"/>
        <end position="730"/>
    </location>
</feature>
<dbReference type="InterPro" id="IPR017452">
    <property type="entry name" value="GPCR_Rhodpsn_7TM"/>
</dbReference>
<gene>
    <name evidence="12" type="primary">Hypp4463</name>
    <name evidence="12" type="ORF">BLAG_LOCUS23006</name>
</gene>
<evidence type="ECO:0000256" key="1">
    <source>
        <dbReference type="ARBA" id="ARBA00004141"/>
    </source>
</evidence>
<keyword evidence="6 8" id="KW-0675">Receptor</keyword>
<feature type="compositionally biased region" description="Polar residues" evidence="9">
    <location>
        <begin position="739"/>
        <end position="799"/>
    </location>
</feature>
<evidence type="ECO:0000256" key="6">
    <source>
        <dbReference type="ARBA" id="ARBA00023170"/>
    </source>
</evidence>
<feature type="compositionally biased region" description="Polar residues" evidence="9">
    <location>
        <begin position="645"/>
        <end position="659"/>
    </location>
</feature>
<dbReference type="EMBL" id="OV696692">
    <property type="protein sequence ID" value="CAH1270830.1"/>
    <property type="molecule type" value="Genomic_DNA"/>
</dbReference>
<comment type="similarity">
    <text evidence="8">Belongs to the G-protein coupled receptor 1 family.</text>
</comment>
<dbReference type="AlphaFoldDB" id="A0A8K0EY71"/>
<evidence type="ECO:0000259" key="11">
    <source>
        <dbReference type="PROSITE" id="PS50262"/>
    </source>
</evidence>
<evidence type="ECO:0000256" key="5">
    <source>
        <dbReference type="ARBA" id="ARBA00023136"/>
    </source>
</evidence>
<feature type="transmembrane region" description="Helical" evidence="10">
    <location>
        <begin position="154"/>
        <end position="173"/>
    </location>
</feature>
<dbReference type="PRINTS" id="PR00237">
    <property type="entry name" value="GPCRRHODOPSN"/>
</dbReference>
<dbReference type="Gene3D" id="1.20.1070.10">
    <property type="entry name" value="Rhodopsin 7-helix transmembrane proteins"/>
    <property type="match status" value="4"/>
</dbReference>
<keyword evidence="5 10" id="KW-0472">Membrane</keyword>
<evidence type="ECO:0000256" key="7">
    <source>
        <dbReference type="ARBA" id="ARBA00023224"/>
    </source>
</evidence>
<feature type="region of interest" description="Disordered" evidence="9">
    <location>
        <begin position="1"/>
        <end position="23"/>
    </location>
</feature>
<evidence type="ECO:0000256" key="2">
    <source>
        <dbReference type="ARBA" id="ARBA00022692"/>
    </source>
</evidence>
<reference evidence="12" key="1">
    <citation type="submission" date="2022-01" db="EMBL/GenBank/DDBJ databases">
        <authorList>
            <person name="Braso-Vives M."/>
        </authorList>
    </citation>
    <scope>NUCLEOTIDE SEQUENCE</scope>
</reference>
<evidence type="ECO:0000313" key="13">
    <source>
        <dbReference type="Proteomes" id="UP000838412"/>
    </source>
</evidence>
<feature type="transmembrane region" description="Helical" evidence="10">
    <location>
        <begin position="56"/>
        <end position="79"/>
    </location>
</feature>
<comment type="subcellular location">
    <subcellularLocation>
        <location evidence="1">Membrane</location>
        <topology evidence="1">Multi-pass membrane protein</topology>
    </subcellularLocation>
</comment>
<evidence type="ECO:0000256" key="8">
    <source>
        <dbReference type="RuleBase" id="RU000688"/>
    </source>
</evidence>
<keyword evidence="3 10" id="KW-1133">Transmembrane helix</keyword>
<feature type="region of interest" description="Disordered" evidence="9">
    <location>
        <begin position="645"/>
        <end position="836"/>
    </location>
</feature>
<evidence type="ECO:0000256" key="10">
    <source>
        <dbReference type="SAM" id="Phobius"/>
    </source>
</evidence>